<evidence type="ECO:0000256" key="6">
    <source>
        <dbReference type="ARBA" id="ARBA00023136"/>
    </source>
</evidence>
<keyword evidence="6" id="KW-0472">Membrane</keyword>
<evidence type="ECO:0000256" key="1">
    <source>
        <dbReference type="ARBA" id="ARBA00004651"/>
    </source>
</evidence>
<evidence type="ECO:0000313" key="8">
    <source>
        <dbReference type="EMBL" id="TWR27323.1"/>
    </source>
</evidence>
<dbReference type="EMBL" id="VOEI01000002">
    <property type="protein sequence ID" value="TWR27323.1"/>
    <property type="molecule type" value="Genomic_DNA"/>
</dbReference>
<comment type="subcellular location">
    <subcellularLocation>
        <location evidence="1">Cell membrane</location>
        <topology evidence="1">Multi-pass membrane protein</topology>
    </subcellularLocation>
</comment>
<dbReference type="GO" id="GO:0005886">
    <property type="term" value="C:plasma membrane"/>
    <property type="evidence" value="ECO:0007669"/>
    <property type="project" value="UniProtKB-SubCell"/>
</dbReference>
<name>A0A563U7M7_9SPHI</name>
<feature type="domain" description="Phosphatidic acid phosphatase type 2/haloperoxidase" evidence="7">
    <location>
        <begin position="50"/>
        <end position="159"/>
    </location>
</feature>
<dbReference type="InterPro" id="IPR036938">
    <property type="entry name" value="PAP2/HPO_sf"/>
</dbReference>
<keyword evidence="4" id="KW-0378">Hydrolase</keyword>
<keyword evidence="5" id="KW-1133">Transmembrane helix</keyword>
<accession>A0A563U7M7</accession>
<evidence type="ECO:0000256" key="4">
    <source>
        <dbReference type="ARBA" id="ARBA00022801"/>
    </source>
</evidence>
<dbReference type="OrthoDB" id="9773582at2"/>
<keyword evidence="2" id="KW-1003">Cell membrane</keyword>
<dbReference type="AlphaFoldDB" id="A0A563U7M7"/>
<keyword evidence="9" id="KW-1185">Reference proteome</keyword>
<dbReference type="PANTHER" id="PTHR14969">
    <property type="entry name" value="SPHINGOSINE-1-PHOSPHATE PHOSPHOHYDROLASE"/>
    <property type="match status" value="1"/>
</dbReference>
<sequence length="164" mass="17755">MLDLAASRTPGQTEVMLFLSKSYKYVDVGVPAGLLVGGIISNDKQMRQNAMYIASSTAISYGAMLLIKHLTKRPRPFVQNINIVPVYRASSTSFPSGHATSTFSTAMALSNAYPKWYVIAPSFLWAGSVAYSRMYLGVHYPTDVTTGAILGTGTALLLQPLKKL</sequence>
<evidence type="ECO:0000259" key="7">
    <source>
        <dbReference type="SMART" id="SM00014"/>
    </source>
</evidence>
<dbReference type="SUPFAM" id="SSF48317">
    <property type="entry name" value="Acid phosphatase/Vanadium-dependent haloperoxidase"/>
    <property type="match status" value="1"/>
</dbReference>
<dbReference type="Gene3D" id="1.20.144.10">
    <property type="entry name" value="Phosphatidic acid phosphatase type 2/haloperoxidase"/>
    <property type="match status" value="1"/>
</dbReference>
<dbReference type="GO" id="GO:0016787">
    <property type="term" value="F:hydrolase activity"/>
    <property type="evidence" value="ECO:0007669"/>
    <property type="project" value="UniProtKB-KW"/>
</dbReference>
<dbReference type="Proteomes" id="UP000318010">
    <property type="component" value="Unassembled WGS sequence"/>
</dbReference>
<evidence type="ECO:0000313" key="9">
    <source>
        <dbReference type="Proteomes" id="UP000318010"/>
    </source>
</evidence>
<keyword evidence="3" id="KW-0812">Transmembrane</keyword>
<dbReference type="PANTHER" id="PTHR14969:SF62">
    <property type="entry name" value="DECAPRENYLPHOSPHORYL-5-PHOSPHORIBOSE PHOSPHATASE RV3807C-RELATED"/>
    <property type="match status" value="1"/>
</dbReference>
<dbReference type="CDD" id="cd01610">
    <property type="entry name" value="PAP2_like"/>
    <property type="match status" value="1"/>
</dbReference>
<evidence type="ECO:0000256" key="3">
    <source>
        <dbReference type="ARBA" id="ARBA00022692"/>
    </source>
</evidence>
<comment type="caution">
    <text evidence="8">The sequence shown here is derived from an EMBL/GenBank/DDBJ whole genome shotgun (WGS) entry which is preliminary data.</text>
</comment>
<proteinExistence type="predicted"/>
<gene>
    <name evidence="8" type="ORF">FPZ42_08830</name>
</gene>
<evidence type="ECO:0000256" key="2">
    <source>
        <dbReference type="ARBA" id="ARBA00022475"/>
    </source>
</evidence>
<dbReference type="SMART" id="SM00014">
    <property type="entry name" value="acidPPc"/>
    <property type="match status" value="1"/>
</dbReference>
<dbReference type="Pfam" id="PF01569">
    <property type="entry name" value="PAP2"/>
    <property type="match status" value="1"/>
</dbReference>
<reference evidence="8 9" key="1">
    <citation type="submission" date="2019-07" db="EMBL/GenBank/DDBJ databases">
        <authorList>
            <person name="Kim J."/>
        </authorList>
    </citation>
    <scope>NUCLEOTIDE SEQUENCE [LARGE SCALE GENOMIC DNA]</scope>
    <source>
        <strain evidence="8 9">MJ1a</strain>
    </source>
</reference>
<evidence type="ECO:0000256" key="5">
    <source>
        <dbReference type="ARBA" id="ARBA00022989"/>
    </source>
</evidence>
<dbReference type="InterPro" id="IPR000326">
    <property type="entry name" value="PAP2/HPO"/>
</dbReference>
<organism evidence="8 9">
    <name type="scientific">Mucilaginibacter achroorhodeus</name>
    <dbReference type="NCBI Taxonomy" id="2599294"/>
    <lineage>
        <taxon>Bacteria</taxon>
        <taxon>Pseudomonadati</taxon>
        <taxon>Bacteroidota</taxon>
        <taxon>Sphingobacteriia</taxon>
        <taxon>Sphingobacteriales</taxon>
        <taxon>Sphingobacteriaceae</taxon>
        <taxon>Mucilaginibacter</taxon>
    </lineage>
</organism>
<protein>
    <submittedName>
        <fullName evidence="8">Phosphatase PAP2 family protein</fullName>
    </submittedName>
</protein>